<dbReference type="AlphaFoldDB" id="A0A7N9CLW2"/>
<accession>A0A7N9CLW2</accession>
<proteinExistence type="predicted"/>
<keyword evidence="1" id="KW-1133">Transmembrane helix</keyword>
<dbReference type="GeneTree" id="ENSGT00940000161627"/>
<organism evidence="2 3">
    <name type="scientific">Macaca fascicularis</name>
    <name type="common">Crab-eating macaque</name>
    <name type="synonym">Cynomolgus monkey</name>
    <dbReference type="NCBI Taxonomy" id="9541"/>
    <lineage>
        <taxon>Eukaryota</taxon>
        <taxon>Metazoa</taxon>
        <taxon>Chordata</taxon>
        <taxon>Craniata</taxon>
        <taxon>Vertebrata</taxon>
        <taxon>Euteleostomi</taxon>
        <taxon>Mammalia</taxon>
        <taxon>Eutheria</taxon>
        <taxon>Euarchontoglires</taxon>
        <taxon>Primates</taxon>
        <taxon>Haplorrhini</taxon>
        <taxon>Catarrhini</taxon>
        <taxon>Cercopithecidae</taxon>
        <taxon>Cercopithecinae</taxon>
        <taxon>Macaca</taxon>
    </lineage>
</organism>
<reference evidence="2" key="2">
    <citation type="submission" date="2025-08" db="UniProtKB">
        <authorList>
            <consortium name="Ensembl"/>
        </authorList>
    </citation>
    <scope>IDENTIFICATION</scope>
</reference>
<evidence type="ECO:0000256" key="1">
    <source>
        <dbReference type="SAM" id="Phobius"/>
    </source>
</evidence>
<dbReference type="PANTHER" id="PTHR46254:SF6">
    <property type="entry name" value="HIGH MOBILITY GROUP AT-HOOK 2"/>
    <property type="match status" value="1"/>
</dbReference>
<protein>
    <submittedName>
        <fullName evidence="2">Uncharacterized protein</fullName>
    </submittedName>
</protein>
<dbReference type="PANTHER" id="PTHR46254">
    <property type="entry name" value="PROTEIN GVQW1-RELATED"/>
    <property type="match status" value="1"/>
</dbReference>
<keyword evidence="3" id="KW-1185">Reference proteome</keyword>
<dbReference type="Proteomes" id="UP000233100">
    <property type="component" value="Chromosome 7"/>
</dbReference>
<feature type="transmembrane region" description="Helical" evidence="1">
    <location>
        <begin position="17"/>
        <end position="36"/>
    </location>
</feature>
<keyword evidence="1" id="KW-0812">Transmembrane</keyword>
<keyword evidence="1" id="KW-0472">Membrane</keyword>
<evidence type="ECO:0000313" key="3">
    <source>
        <dbReference type="Proteomes" id="UP000233100"/>
    </source>
</evidence>
<sequence>MENSREKEKSHSQNFDYSILVFVCFFVLFCFVLFCFETASPSVTEAGVQWHDLSLLQPPPPGFKQFSCLSLPSSWDYRSLPPRPANVCIFSRDRGFTMLVRLVSNS</sequence>
<dbReference type="Ensembl" id="ENSMFAT00000079796.1">
    <property type="protein sequence ID" value="ENSMFAP00000050736.1"/>
    <property type="gene ID" value="ENSMFAG00000060450.1"/>
</dbReference>
<evidence type="ECO:0000313" key="2">
    <source>
        <dbReference type="Ensembl" id="ENSMFAP00000050736.1"/>
    </source>
</evidence>
<name>A0A7N9CLW2_MACFA</name>
<reference evidence="2" key="3">
    <citation type="submission" date="2025-09" db="UniProtKB">
        <authorList>
            <consortium name="Ensembl"/>
        </authorList>
    </citation>
    <scope>IDENTIFICATION</scope>
</reference>
<reference evidence="2 3" key="1">
    <citation type="submission" date="2013-03" db="EMBL/GenBank/DDBJ databases">
        <authorList>
            <person name="Warren W."/>
            <person name="Wilson R.K."/>
        </authorList>
    </citation>
    <scope>NUCLEOTIDE SEQUENCE</scope>
</reference>